<dbReference type="InterPro" id="IPR013057">
    <property type="entry name" value="AA_transpt_TM"/>
</dbReference>
<dbReference type="RefSeq" id="XP_009033911.1">
    <property type="nucleotide sequence ID" value="XM_009035663.1"/>
</dbReference>
<dbReference type="eggNOG" id="KOG1304">
    <property type="taxonomic scope" value="Eukaryota"/>
</dbReference>
<dbReference type="OrthoDB" id="21513at2759"/>
<evidence type="ECO:0000256" key="6">
    <source>
        <dbReference type="ARBA" id="ARBA00023242"/>
    </source>
</evidence>
<evidence type="ECO:0000256" key="3">
    <source>
        <dbReference type="ARBA" id="ARBA00022692"/>
    </source>
</evidence>
<dbReference type="Pfam" id="PF01490">
    <property type="entry name" value="Aa_trans"/>
    <property type="match status" value="1"/>
</dbReference>
<feature type="transmembrane region" description="Helical" evidence="11">
    <location>
        <begin position="3214"/>
        <end position="3233"/>
    </location>
</feature>
<feature type="DNA-binding region" description="HMG box" evidence="7">
    <location>
        <begin position="27"/>
        <end position="95"/>
    </location>
</feature>
<feature type="region of interest" description="Disordered" evidence="10">
    <location>
        <begin position="1908"/>
        <end position="1940"/>
    </location>
</feature>
<feature type="transmembrane region" description="Helical" evidence="11">
    <location>
        <begin position="906"/>
        <end position="923"/>
    </location>
</feature>
<feature type="region of interest" description="Disordered" evidence="10">
    <location>
        <begin position="2258"/>
        <end position="2300"/>
    </location>
</feature>
<dbReference type="PROSITE" id="PS50118">
    <property type="entry name" value="HMG_BOX_2"/>
    <property type="match status" value="1"/>
</dbReference>
<gene>
    <name evidence="14" type="ORF">AURANDRAFT_70922</name>
</gene>
<keyword evidence="15" id="KW-1185">Reference proteome</keyword>
<feature type="transmembrane region" description="Helical" evidence="11">
    <location>
        <begin position="972"/>
        <end position="990"/>
    </location>
</feature>
<organism evidence="15">
    <name type="scientific">Aureococcus anophagefferens</name>
    <name type="common">Harmful bloom alga</name>
    <dbReference type="NCBI Taxonomy" id="44056"/>
    <lineage>
        <taxon>Eukaryota</taxon>
        <taxon>Sar</taxon>
        <taxon>Stramenopiles</taxon>
        <taxon>Ochrophyta</taxon>
        <taxon>Pelagophyceae</taxon>
        <taxon>Pelagomonadales</taxon>
        <taxon>Pelagomonadaceae</taxon>
        <taxon>Aureococcus</taxon>
    </lineage>
</organism>
<dbReference type="GO" id="GO:0005634">
    <property type="term" value="C:nucleus"/>
    <property type="evidence" value="ECO:0007669"/>
    <property type="project" value="UniProtKB-SubCell"/>
</dbReference>
<evidence type="ECO:0000256" key="1">
    <source>
        <dbReference type="ARBA" id="ARBA00004123"/>
    </source>
</evidence>
<feature type="compositionally biased region" description="Low complexity" evidence="10">
    <location>
        <begin position="153"/>
        <end position="165"/>
    </location>
</feature>
<feature type="compositionally biased region" description="Basic residues" evidence="10">
    <location>
        <begin position="1848"/>
        <end position="1858"/>
    </location>
</feature>
<dbReference type="PANTHER" id="PTHR43173:SF34">
    <property type="entry name" value="ABC1 ATYPICAL KINASE-LIKE DOMAIN-CONTAINING PROTEIN"/>
    <property type="match status" value="1"/>
</dbReference>
<feature type="transmembrane region" description="Helical" evidence="11">
    <location>
        <begin position="1134"/>
        <end position="1151"/>
    </location>
</feature>
<feature type="compositionally biased region" description="Low complexity" evidence="10">
    <location>
        <begin position="1515"/>
        <end position="1530"/>
    </location>
</feature>
<feature type="region of interest" description="Disordered" evidence="10">
    <location>
        <begin position="153"/>
        <end position="172"/>
    </location>
</feature>
<feature type="compositionally biased region" description="Pro residues" evidence="10">
    <location>
        <begin position="621"/>
        <end position="657"/>
    </location>
</feature>
<dbReference type="SUPFAM" id="SSF47676">
    <property type="entry name" value="Conserved domain common to transcription factors TFIIS, elongin A, CRSP70"/>
    <property type="match status" value="1"/>
</dbReference>
<feature type="transmembrane region" description="Helical" evidence="11">
    <location>
        <begin position="935"/>
        <end position="952"/>
    </location>
</feature>
<dbReference type="EMBL" id="GL833122">
    <property type="protein sequence ID" value="EGB11555.1"/>
    <property type="molecule type" value="Genomic_DNA"/>
</dbReference>
<feature type="compositionally biased region" description="Low complexity" evidence="10">
    <location>
        <begin position="2291"/>
        <end position="2300"/>
    </location>
</feature>
<evidence type="ECO:0000256" key="11">
    <source>
        <dbReference type="SAM" id="Phobius"/>
    </source>
</evidence>
<dbReference type="PANTHER" id="PTHR43173">
    <property type="entry name" value="ABC1 FAMILY PROTEIN"/>
    <property type="match status" value="1"/>
</dbReference>
<feature type="region of interest" description="Disordered" evidence="10">
    <location>
        <begin position="1515"/>
        <end position="1542"/>
    </location>
</feature>
<dbReference type="InterPro" id="IPR009071">
    <property type="entry name" value="HMG_box_dom"/>
</dbReference>
<evidence type="ECO:0000256" key="2">
    <source>
        <dbReference type="ARBA" id="ARBA00004370"/>
    </source>
</evidence>
<name>F0XZU3_AURAN</name>
<feature type="domain" description="TFIIS N-terminal" evidence="13">
    <location>
        <begin position="659"/>
        <end position="735"/>
    </location>
</feature>
<comment type="subcellular location">
    <subcellularLocation>
        <location evidence="2">Membrane</location>
    </subcellularLocation>
    <subcellularLocation>
        <location evidence="1 8">Nucleus</location>
    </subcellularLocation>
</comment>
<feature type="region of interest" description="Disordered" evidence="10">
    <location>
        <begin position="541"/>
        <end position="661"/>
    </location>
</feature>
<dbReference type="CDD" id="cd05121">
    <property type="entry name" value="ABC1_ADCK3-like"/>
    <property type="match status" value="1"/>
</dbReference>
<feature type="domain" description="HMG box" evidence="12">
    <location>
        <begin position="27"/>
        <end position="95"/>
    </location>
</feature>
<feature type="compositionally biased region" description="Low complexity" evidence="10">
    <location>
        <begin position="1929"/>
        <end position="1940"/>
    </location>
</feature>
<sequence>MSSGERVKKSSKVKDAATGVEVAIPAPPKKLSSWTTFFRLRNNDVARANPQLAQKGVMELLGTMWKDVGPAERADLDARAEREFKRKQKEWDAGRDEREFERMQAAKALGLALSTSWEDLVDAVRRRNGGGAAAPSPKNAAARAAPPAKKKVVVAGAAPAPAPTASTEGRSRSWTECWMGNARRKAVLNGLDAIFAMATEEKNFEHFGNDMVQCFFDVATVTGDPVRSRALMYVEQLAQRWRHGVVARGWRHSATLRPSPQNILETVVGIYCMERVGVSSHKLKEDVKRAVDCAGEYAAPDGEPPLLPYGPVDYLGWDPARCPGGPPDDVPEVLSGETASKYRTLCNSLIHSYYAERASVDIGCAYAEVLAHLRTLRPYRGPADLPWDAYVDQCYLVTHVVFTLNNWGELALEPDLLPHEHAFIKEHIGIAIRERDVHLVGEYVECLRCFGATDADASVQLGITFLLNAQDQATHRWDVDMDAYTSYHATMVASQALLAHSFRGYGPGLLGAVDVLDKWRAADCPEDLPVEHPDAALLRKLAGAPPPSSAPPPPVAPVDVDAAPADGAAAARPSPKAAARPSPKAAAKPSPKAAAPAKKRPLEDAAAAAPEKKKKAAAPKPRAPSPAPPAKGGPPPPTQLLSPPPKAPSTPKAPPMPAGDVEGINGELAAAVGAQDYGAAIRLVKRLNDSHITVGVMKSTSIGKTVAELKKAPDKKLAMAAKALVASWKQAVRDAEKTTSTQPAAGSKKSPHQYSFTATSQCKACGQRTTRTLPAMGQPDRHAGDPKAPFAQMMMVALMMSMGVGNLALPQGVATAGLGAFFPMFVAVSGAMMWSMMAMLRAKGAIEERGIRVFTYQDLGYDLLGGTLGKRLVDVMVIGYQFGVCCAYFSFVTATLRELMPGGLSRVQWTVLLAPLVAVPCNLRHFRDLGQPAKVATACYVVAWGTVMVYAGERLATRGEAHNDSLAPSDDRYWYLVKFFGMLCYAFEGIPATLCQMANTLSEPERIGELVLTSLAGISAVLVVTGCVGALAFASPDDPVTLNLIDEFGKGGIPGLVNGLVVVAVLLKYPLQFSPMISQIEQNWGEGPGARFRDARPESSTLPPEARKLLAQDLETDRGDSIFVGEHDGGIRVVFARTALVAATATIAVVVGDLTDIIAFVGICFGPGLAFVLPCFFDIVCIHRRAYRRSKLQLAVSVAIALSMTFLSILGFAQQILILLPLALLVYKCRRYYFLARRVIQIYSFVIPPFVDFQLLKLRRRLWGWDKEEFHDEKYKFHERCANRVFVAVCTLGGYFIKNGQRFALMKGLLPKPYYAALQPLFAEVPERSFTVMAKVFHDSTGKSITDVFEHMEPKCLGAASLAQTYKGTLRPEYHDGKSDTRDVVVKIQYPEVDIHFALDVQNILLLTRRFLPDAYDSTKAEADQHIRELDLRNEADNLKRVGVAMERAGLMPKKLVVPQPVEALTTRKTLVMDHLQGTTFEKVSRNCLEQMRKAKGLKDDKSLKVEGIQGAAEAGAAASDGGHGDASSSHADKHNPLFHGPSKLIRTIGRKTHIVEGKVVESFTKVQQLLIGLTKAREIMGDYQRIVHTMELVAQAEGYQILLDGCVNVDPHPGNIICMDDGRVGLIDFGQCAFLGKQDRRKLAKIFVAIRDNDRDATIAGMKDLGFACKNEDGPIIERYAVWAFDRIDITPLLYDNRGGRKVGFNVLGFFVTHPLVSTPEAYAAVRRVAEMLLSATLKFGGKAMCPLCSAWSDMADELLLQEDDDDDDTGGGGPLKFFNFFRKVRRKSYRHHLAVSLENKRKKALGLDIVEGAIRHTLSAKQIADWKKRIKLLELKEKKEKEAKDPKKKHGFRFSRHGHDDDDDDKVTTDDGKDIVKLEIVDPEAPPEPLLVREHDPDRANDATDAAQLFDAHNTRPATRDRRRAAPRALPKPAAATTTTTATMRWLDASAYPAWAELLVACAPYASLTGGRYLKDDFDDAQPSSRTGDDFDAAVATAAGAVEAYAARVEPGAAALEQDYERAYAETVDVAAAATMVAALQALDRFEAGEREGPGEQLTPEFVGRATDAQLAASLRRARDADERPKRKARLRAAGFIADFGAAHGLPRVATPASDALLAAFYARLDRIPDSRAAFADAFAPYRELFTNTPWDAEGARSWAKAHPDEASILTIGTAALALGVGLLSLVPYETIGKTVEALELEVFGVAAVAPAAATRPADKKKRKRAVKRETAAGSDDDEPLEAKTFTAEELAQQRYDKAKADGDVVELSDDDGEAPPKRQRARSEESPQAAAQARAARQQAEAQALLAQQQTQAAAHAAQLQAQQQALVSQQQAQQQALVSQARAQVQASLAQAQAQTQAHLAQAQAQVQARLAQAQAQTQAHLAQAQAQTQARALQQQQRLAQLQAQQQAQQQARALRQQQRLAQLQQQRAIRQQQRAMQQQARAMQRAFGPWSHTITMKTSAARTILAICLAAFAPTSAKEISPMTKAESYVVANDLLAAMTETMASGSMAKMAKKYFAPTIEWDWSGPQTGSGSPDDLVKEFAATWGSMVSVFHPSDPFVVLDSVAKKVAVAFSLVINVDGAGKAPACLITNNPILFTFTFDDKGKVTKWDGLWDPNDPSLVGCVTKLSAPNMGVSALIQVGAWLEVDTGELSKAHRRGKLLKKKALYAPASRISALDERNFKKRHPELAAFLGDATKLLAEYQIKREPYERTTDDGHIDSEIYVLAAFDANDESVQTYGGQRTFDHTARLDERYICSADDDDVRAAMLSAGHTLRKIVVAHVADEHRDVAEALLIELAKARFGEVKCAQWPTRQVPERWTKLQLKYLRSLLPGHPMYGADTWAPGTTLPEWLQRRAPGRTPMPEGPALERRRKVSKGVTVQARKNVKIARRDGGLTPAAVARELASRWKPGHAHDENLSADALARQEAGQFKPGDGQFKRLWKNKPDAMLLTTRRRGLGYYALGQLEDAFARGETSFACKPDPLDEESLPVACEFQRFKLNRVARDEHGKPVHDSTNKSGDFIVVDTDGDTWFAYDVALSMGLMEEKLAERAAWEERKSARLGAKKRKSARLNAPRKSARLGADSHTCLLYLTTGSGLRGPLMAPAIKAASSSRVALRAGVGTAICGRPGGSSAAARTAGSSTFASPSTRENMWHHGGLPGGYLRDDRHLSQPDEWHMMVFGVDFVKNIMIFFQCLAGVRMREPEQRMLAATFMFMTAAALLNMFLFPAGDRMPPMGVGYTVIMTWLYGAAFAQKVDEGKKTK</sequence>
<evidence type="ECO:0000313" key="15">
    <source>
        <dbReference type="Proteomes" id="UP000002729"/>
    </source>
</evidence>
<dbReference type="GO" id="GO:0016020">
    <property type="term" value="C:membrane"/>
    <property type="evidence" value="ECO:0007669"/>
    <property type="project" value="UniProtKB-SubCell"/>
</dbReference>
<dbReference type="InterPro" id="IPR004147">
    <property type="entry name" value="ABC1_dom"/>
</dbReference>
<reference evidence="14 15" key="1">
    <citation type="journal article" date="2011" name="Proc. Natl. Acad. Sci. U.S.A.">
        <title>Niche of harmful alga Aureococcus anophagefferens revealed through ecogenomics.</title>
        <authorList>
            <person name="Gobler C.J."/>
            <person name="Berry D.L."/>
            <person name="Dyhrman S.T."/>
            <person name="Wilhelm S.W."/>
            <person name="Salamov A."/>
            <person name="Lobanov A.V."/>
            <person name="Zhang Y."/>
            <person name="Collier J.L."/>
            <person name="Wurch L.L."/>
            <person name="Kustka A.B."/>
            <person name="Dill B.D."/>
            <person name="Shah M."/>
            <person name="VerBerkmoes N.C."/>
            <person name="Kuo A."/>
            <person name="Terry A."/>
            <person name="Pangilinan J."/>
            <person name="Lindquist E.A."/>
            <person name="Lucas S."/>
            <person name="Paulsen I.T."/>
            <person name="Hattenrath-Lehmann T.K."/>
            <person name="Talmage S.C."/>
            <person name="Walker E.A."/>
            <person name="Koch F."/>
            <person name="Burson A.M."/>
            <person name="Marcoval M.A."/>
            <person name="Tang Y.Z."/>
            <person name="Lecleir G.R."/>
            <person name="Coyne K.J."/>
            <person name="Berg G.M."/>
            <person name="Bertrand E.M."/>
            <person name="Saito M.A."/>
            <person name="Gladyshev V.N."/>
            <person name="Grigoriev I.V."/>
        </authorList>
    </citation>
    <scope>NUCLEOTIDE SEQUENCE [LARGE SCALE GENOMIC DNA]</scope>
    <source>
        <strain evidence="15">CCMP 1984</strain>
    </source>
</reference>
<keyword evidence="5 11" id="KW-0472">Membrane</keyword>
<dbReference type="SUPFAM" id="SSF56112">
    <property type="entry name" value="Protein kinase-like (PK-like)"/>
    <property type="match status" value="1"/>
</dbReference>
<evidence type="ECO:0000256" key="7">
    <source>
        <dbReference type="PROSITE-ProRule" id="PRU00267"/>
    </source>
</evidence>
<dbReference type="Gene3D" id="1.10.30.10">
    <property type="entry name" value="High mobility group box domain"/>
    <property type="match status" value="1"/>
</dbReference>
<feature type="compositionally biased region" description="Acidic residues" evidence="10">
    <location>
        <begin position="2266"/>
        <end position="2276"/>
    </location>
</feature>
<evidence type="ECO:0000259" key="13">
    <source>
        <dbReference type="PROSITE" id="PS51319"/>
    </source>
</evidence>
<evidence type="ECO:0000259" key="12">
    <source>
        <dbReference type="PROSITE" id="PS50118"/>
    </source>
</evidence>
<feature type="coiled-coil region" evidence="9">
    <location>
        <begin position="2390"/>
        <end position="2432"/>
    </location>
</feature>
<feature type="region of interest" description="Disordered" evidence="10">
    <location>
        <begin position="128"/>
        <end position="147"/>
    </location>
</feature>
<dbReference type="Pfam" id="PF08711">
    <property type="entry name" value="Med26"/>
    <property type="match status" value="1"/>
</dbReference>
<dbReference type="Proteomes" id="UP000002729">
    <property type="component" value="Unassembled WGS sequence"/>
</dbReference>
<feature type="transmembrane region" description="Helical" evidence="11">
    <location>
        <begin position="3239"/>
        <end position="3259"/>
    </location>
</feature>
<feature type="transmembrane region" description="Helical" evidence="11">
    <location>
        <begin position="1157"/>
        <end position="1182"/>
    </location>
</feature>
<evidence type="ECO:0008006" key="16">
    <source>
        <dbReference type="Google" id="ProtNLM"/>
    </source>
</evidence>
<dbReference type="SMART" id="SM00398">
    <property type="entry name" value="HMG"/>
    <property type="match status" value="1"/>
</dbReference>
<dbReference type="InterPro" id="IPR051130">
    <property type="entry name" value="Mito_struct-func_regulator"/>
</dbReference>
<dbReference type="InterPro" id="IPR011009">
    <property type="entry name" value="Kinase-like_dom_sf"/>
</dbReference>
<evidence type="ECO:0000256" key="8">
    <source>
        <dbReference type="PROSITE-ProRule" id="PRU00649"/>
    </source>
</evidence>
<keyword evidence="9" id="KW-0175">Coiled coil</keyword>
<dbReference type="GO" id="GO:0003677">
    <property type="term" value="F:DNA binding"/>
    <property type="evidence" value="ECO:0007669"/>
    <property type="project" value="UniProtKB-UniRule"/>
</dbReference>
<evidence type="ECO:0000256" key="10">
    <source>
        <dbReference type="SAM" id="MobiDB-lite"/>
    </source>
</evidence>
<dbReference type="eggNOG" id="KOG1235">
    <property type="taxonomic scope" value="Eukaryota"/>
</dbReference>
<keyword evidence="3 11" id="KW-0812">Transmembrane</keyword>
<dbReference type="InterPro" id="IPR003617">
    <property type="entry name" value="TFIIS/CRSP70_N_sub"/>
</dbReference>
<dbReference type="InParanoid" id="F0XZU3"/>
<dbReference type="InterPro" id="IPR036910">
    <property type="entry name" value="HMG_box_dom_sf"/>
</dbReference>
<feature type="region of interest" description="Disordered" evidence="10">
    <location>
        <begin position="2217"/>
        <end position="2245"/>
    </location>
</feature>
<keyword evidence="4 11" id="KW-1133">Transmembrane helix</keyword>
<dbReference type="GeneID" id="20227991"/>
<dbReference type="InterPro" id="IPR035441">
    <property type="entry name" value="TFIIS/LEDGF_dom_sf"/>
</dbReference>
<feature type="compositionally biased region" description="Pro residues" evidence="10">
    <location>
        <begin position="544"/>
        <end position="556"/>
    </location>
</feature>
<evidence type="ECO:0000256" key="9">
    <source>
        <dbReference type="SAM" id="Coils"/>
    </source>
</evidence>
<protein>
    <recommendedName>
        <fullName evidence="16">HMG box domain-containing protein</fullName>
    </recommendedName>
</protein>
<evidence type="ECO:0000256" key="4">
    <source>
        <dbReference type="ARBA" id="ARBA00022989"/>
    </source>
</evidence>
<dbReference type="SUPFAM" id="SSF47095">
    <property type="entry name" value="HMG-box"/>
    <property type="match status" value="1"/>
</dbReference>
<feature type="compositionally biased region" description="Low complexity" evidence="10">
    <location>
        <begin position="557"/>
        <end position="596"/>
    </location>
</feature>
<feature type="compositionally biased region" description="Low complexity" evidence="10">
    <location>
        <begin position="133"/>
        <end position="147"/>
    </location>
</feature>
<dbReference type="Gene3D" id="1.20.930.10">
    <property type="entry name" value="Conserved domain common to transcription factors TFIIS, elongin A, CRSP70"/>
    <property type="match status" value="1"/>
</dbReference>
<dbReference type="KEGG" id="aaf:AURANDRAFT_70922"/>
<feature type="transmembrane region" description="Helical" evidence="11">
    <location>
        <begin position="1010"/>
        <end position="1033"/>
    </location>
</feature>
<evidence type="ECO:0000313" key="14">
    <source>
        <dbReference type="EMBL" id="EGB11555.1"/>
    </source>
</evidence>
<dbReference type="Pfam" id="PF03109">
    <property type="entry name" value="ABC1"/>
    <property type="match status" value="2"/>
</dbReference>
<dbReference type="SMART" id="SM00509">
    <property type="entry name" value="TFS2N"/>
    <property type="match status" value="1"/>
</dbReference>
<keyword evidence="7" id="KW-0238">DNA-binding</keyword>
<evidence type="ECO:0000256" key="5">
    <source>
        <dbReference type="ARBA" id="ARBA00023136"/>
    </source>
</evidence>
<accession>F0XZU3</accession>
<dbReference type="InterPro" id="IPR017923">
    <property type="entry name" value="TFIIS_N"/>
</dbReference>
<keyword evidence="6 7" id="KW-0539">Nucleus</keyword>
<feature type="transmembrane region" description="Helical" evidence="11">
    <location>
        <begin position="1053"/>
        <end position="1071"/>
    </location>
</feature>
<feature type="region of interest" description="Disordered" evidence="10">
    <location>
        <begin position="1841"/>
        <end position="1871"/>
    </location>
</feature>
<feature type="region of interest" description="Disordered" evidence="10">
    <location>
        <begin position="2861"/>
        <end position="2882"/>
    </location>
</feature>
<feature type="transmembrane region" description="Helical" evidence="11">
    <location>
        <begin position="1194"/>
        <end position="1220"/>
    </location>
</feature>
<proteinExistence type="predicted"/>
<feature type="transmembrane region" description="Helical" evidence="11">
    <location>
        <begin position="872"/>
        <end position="894"/>
    </location>
</feature>
<dbReference type="PROSITE" id="PS51319">
    <property type="entry name" value="TFIIS_N"/>
    <property type="match status" value="1"/>
</dbReference>